<dbReference type="Pfam" id="PF11160">
    <property type="entry name" value="Hva1_TUDOR"/>
    <property type="match status" value="1"/>
</dbReference>
<sequence>MIKTGTKVKWSWGNGTAQGKVIETYTKKVTKTIKRNEVTRNGEQGNKALYIEQEDGGKVLKLESEVERA</sequence>
<dbReference type="EMBL" id="MSCN01000001">
    <property type="protein sequence ID" value="PQJ79259.1"/>
    <property type="molecule type" value="Genomic_DNA"/>
</dbReference>
<evidence type="ECO:0000313" key="2">
    <source>
        <dbReference type="EMBL" id="PQJ79259.1"/>
    </source>
</evidence>
<gene>
    <name evidence="2" type="ORF">BTO18_08770</name>
</gene>
<organism evidence="2 3">
    <name type="scientific">Polaribacter porphyrae</name>
    <dbReference type="NCBI Taxonomy" id="1137780"/>
    <lineage>
        <taxon>Bacteria</taxon>
        <taxon>Pseudomonadati</taxon>
        <taxon>Bacteroidota</taxon>
        <taxon>Flavobacteriia</taxon>
        <taxon>Flavobacteriales</taxon>
        <taxon>Flavobacteriaceae</taxon>
    </lineage>
</organism>
<evidence type="ECO:0000313" key="3">
    <source>
        <dbReference type="Proteomes" id="UP000238882"/>
    </source>
</evidence>
<dbReference type="AlphaFoldDB" id="A0A2S7WNT1"/>
<dbReference type="RefSeq" id="WP_105015858.1">
    <property type="nucleotide sequence ID" value="NZ_MSCN01000001.1"/>
</dbReference>
<dbReference type="InterPro" id="IPR021331">
    <property type="entry name" value="Hva1_TUDOR"/>
</dbReference>
<proteinExistence type="predicted"/>
<reference evidence="2 3" key="1">
    <citation type="submission" date="2016-12" db="EMBL/GenBank/DDBJ databases">
        <title>Trade-off between light-utilization and light-protection in marine flavobacteria.</title>
        <authorList>
            <person name="Kumagai Y."/>
            <person name="Yoshizawa S."/>
            <person name="Kogure K."/>
            <person name="Iwasaki W."/>
        </authorList>
    </citation>
    <scope>NUCLEOTIDE SEQUENCE [LARGE SCALE GENOMIC DNA]</scope>
    <source>
        <strain evidence="2 3">NBRC 108759</strain>
    </source>
</reference>
<dbReference type="Proteomes" id="UP000238882">
    <property type="component" value="Unassembled WGS sequence"/>
</dbReference>
<accession>A0A2S7WNT1</accession>
<keyword evidence="3" id="KW-1185">Reference proteome</keyword>
<dbReference type="OrthoDB" id="283968at2"/>
<protein>
    <recommendedName>
        <fullName evidence="1">Hypervirulence associated protein TUDOR domain-containing protein</fullName>
    </recommendedName>
</protein>
<comment type="caution">
    <text evidence="2">The sequence shown here is derived from an EMBL/GenBank/DDBJ whole genome shotgun (WGS) entry which is preliminary data.</text>
</comment>
<name>A0A2S7WNT1_9FLAO</name>
<evidence type="ECO:0000259" key="1">
    <source>
        <dbReference type="Pfam" id="PF11160"/>
    </source>
</evidence>
<feature type="domain" description="Hypervirulence associated protein TUDOR" evidence="1">
    <location>
        <begin position="5"/>
        <end position="66"/>
    </location>
</feature>